<dbReference type="EMBL" id="KV417506">
    <property type="protein sequence ID" value="KZP27922.1"/>
    <property type="molecule type" value="Genomic_DNA"/>
</dbReference>
<feature type="domain" description="RRM" evidence="4">
    <location>
        <begin position="82"/>
        <end position="161"/>
    </location>
</feature>
<dbReference type="PROSITE" id="PS50102">
    <property type="entry name" value="RRM"/>
    <property type="match status" value="2"/>
</dbReference>
<dbReference type="InterPro" id="IPR035979">
    <property type="entry name" value="RBD_domain_sf"/>
</dbReference>
<dbReference type="Gene3D" id="3.30.70.330">
    <property type="match status" value="2"/>
</dbReference>
<accession>A0A166R5E3</accession>
<evidence type="ECO:0000256" key="3">
    <source>
        <dbReference type="SAM" id="MobiDB-lite"/>
    </source>
</evidence>
<evidence type="ECO:0000256" key="1">
    <source>
        <dbReference type="ARBA" id="ARBA00022884"/>
    </source>
</evidence>
<sequence length="335" mass="34565">MASLFTSTLRTQARAAFSASRARLAVATPAAARSFGLVASRHANAATPSFARALSTSQSLRAEYGGYEARERTERAPSPPNKTVYIGNLPYSIEETEIEEFMATFGDIVSIRMGLRPDGSAKGFAHVEYANLADATKLIEAHTAEPLYIAGRTVRVDYAPPRNQPVTTPYHKLYISDFTHDEATLRDIFSSFESDILSVFMLKDVNGRPLGSGFIEFSGIPQATEALSALNGQEIDGTLLKMSFARPPKPRDTGRSHGGDWQDRSSGGGGYSRGGGGGRGGGYSGGGGGRGGGYSGGGGRSGGGGGGYQGGGGGGGYSGGRGGGGYSGGGRDGGY</sequence>
<keyword evidence="1 2" id="KW-0694">RNA-binding</keyword>
<gene>
    <name evidence="5" type="ORF">FIBSPDRAFT_948166</name>
</gene>
<protein>
    <submittedName>
        <fullName evidence="5">RNA-binding domain-containing protein</fullName>
    </submittedName>
</protein>
<dbReference type="InterPro" id="IPR052462">
    <property type="entry name" value="SLIRP/GR-RBP-like"/>
</dbReference>
<name>A0A166R5E3_9AGAM</name>
<dbReference type="InterPro" id="IPR000504">
    <property type="entry name" value="RRM_dom"/>
</dbReference>
<evidence type="ECO:0000256" key="2">
    <source>
        <dbReference type="PROSITE-ProRule" id="PRU00176"/>
    </source>
</evidence>
<reference evidence="5 6" key="1">
    <citation type="journal article" date="2016" name="Mol. Biol. Evol.">
        <title>Comparative Genomics of Early-Diverging Mushroom-Forming Fungi Provides Insights into the Origins of Lignocellulose Decay Capabilities.</title>
        <authorList>
            <person name="Nagy L.G."/>
            <person name="Riley R."/>
            <person name="Tritt A."/>
            <person name="Adam C."/>
            <person name="Daum C."/>
            <person name="Floudas D."/>
            <person name="Sun H."/>
            <person name="Yadav J.S."/>
            <person name="Pangilinan J."/>
            <person name="Larsson K.H."/>
            <person name="Matsuura K."/>
            <person name="Barry K."/>
            <person name="Labutti K."/>
            <person name="Kuo R."/>
            <person name="Ohm R.A."/>
            <person name="Bhattacharya S.S."/>
            <person name="Shirouzu T."/>
            <person name="Yoshinaga Y."/>
            <person name="Martin F.M."/>
            <person name="Grigoriev I.V."/>
            <person name="Hibbett D.S."/>
        </authorList>
    </citation>
    <scope>NUCLEOTIDE SEQUENCE [LARGE SCALE GENOMIC DNA]</scope>
    <source>
        <strain evidence="5 6">CBS 109695</strain>
    </source>
</reference>
<dbReference type="STRING" id="436010.A0A166R5E3"/>
<dbReference type="OrthoDB" id="439808at2759"/>
<feature type="compositionally biased region" description="Basic and acidic residues" evidence="3">
    <location>
        <begin position="249"/>
        <end position="263"/>
    </location>
</feature>
<dbReference type="SUPFAM" id="SSF54928">
    <property type="entry name" value="RNA-binding domain, RBD"/>
    <property type="match status" value="2"/>
</dbReference>
<dbReference type="Proteomes" id="UP000076532">
    <property type="component" value="Unassembled WGS sequence"/>
</dbReference>
<evidence type="ECO:0000313" key="5">
    <source>
        <dbReference type="EMBL" id="KZP27922.1"/>
    </source>
</evidence>
<dbReference type="CDD" id="cd00590">
    <property type="entry name" value="RRM_SF"/>
    <property type="match status" value="1"/>
</dbReference>
<dbReference type="Pfam" id="PF00076">
    <property type="entry name" value="RRM_1"/>
    <property type="match status" value="2"/>
</dbReference>
<organism evidence="5 6">
    <name type="scientific">Athelia psychrophila</name>
    <dbReference type="NCBI Taxonomy" id="1759441"/>
    <lineage>
        <taxon>Eukaryota</taxon>
        <taxon>Fungi</taxon>
        <taxon>Dikarya</taxon>
        <taxon>Basidiomycota</taxon>
        <taxon>Agaricomycotina</taxon>
        <taxon>Agaricomycetes</taxon>
        <taxon>Agaricomycetidae</taxon>
        <taxon>Atheliales</taxon>
        <taxon>Atheliaceae</taxon>
        <taxon>Athelia</taxon>
    </lineage>
</organism>
<dbReference type="PANTHER" id="PTHR48027">
    <property type="entry name" value="HETEROGENEOUS NUCLEAR RIBONUCLEOPROTEIN 87F-RELATED"/>
    <property type="match status" value="1"/>
</dbReference>
<dbReference type="GO" id="GO:0003723">
    <property type="term" value="F:RNA binding"/>
    <property type="evidence" value="ECO:0007669"/>
    <property type="project" value="UniProtKB-UniRule"/>
</dbReference>
<proteinExistence type="predicted"/>
<keyword evidence="6" id="KW-1185">Reference proteome</keyword>
<evidence type="ECO:0000313" key="6">
    <source>
        <dbReference type="Proteomes" id="UP000076532"/>
    </source>
</evidence>
<dbReference type="AlphaFoldDB" id="A0A166R5E3"/>
<feature type="compositionally biased region" description="Gly residues" evidence="3">
    <location>
        <begin position="266"/>
        <end position="335"/>
    </location>
</feature>
<dbReference type="SMART" id="SM00360">
    <property type="entry name" value="RRM"/>
    <property type="match status" value="2"/>
</dbReference>
<dbReference type="InterPro" id="IPR012677">
    <property type="entry name" value="Nucleotide-bd_a/b_plait_sf"/>
</dbReference>
<evidence type="ECO:0000259" key="4">
    <source>
        <dbReference type="PROSITE" id="PS50102"/>
    </source>
</evidence>
<feature type="region of interest" description="Disordered" evidence="3">
    <location>
        <begin position="243"/>
        <end position="335"/>
    </location>
</feature>
<feature type="domain" description="RRM" evidence="4">
    <location>
        <begin position="171"/>
        <end position="247"/>
    </location>
</feature>